<keyword evidence="1" id="KW-1133">Transmembrane helix</keyword>
<keyword evidence="1" id="KW-0472">Membrane</keyword>
<dbReference type="EMBL" id="JARJLG010000199">
    <property type="protein sequence ID" value="KAJ7729249.1"/>
    <property type="molecule type" value="Genomic_DNA"/>
</dbReference>
<organism evidence="2 3">
    <name type="scientific">Mycena maculata</name>
    <dbReference type="NCBI Taxonomy" id="230809"/>
    <lineage>
        <taxon>Eukaryota</taxon>
        <taxon>Fungi</taxon>
        <taxon>Dikarya</taxon>
        <taxon>Basidiomycota</taxon>
        <taxon>Agaricomycotina</taxon>
        <taxon>Agaricomycetes</taxon>
        <taxon>Agaricomycetidae</taxon>
        <taxon>Agaricales</taxon>
        <taxon>Marasmiineae</taxon>
        <taxon>Mycenaceae</taxon>
        <taxon>Mycena</taxon>
    </lineage>
</organism>
<evidence type="ECO:0000313" key="3">
    <source>
        <dbReference type="Proteomes" id="UP001215280"/>
    </source>
</evidence>
<comment type="caution">
    <text evidence="2">The sequence shown here is derived from an EMBL/GenBank/DDBJ whole genome shotgun (WGS) entry which is preliminary data.</text>
</comment>
<reference evidence="2" key="1">
    <citation type="submission" date="2023-03" db="EMBL/GenBank/DDBJ databases">
        <title>Massive genome expansion in bonnet fungi (Mycena s.s.) driven by repeated elements and novel gene families across ecological guilds.</title>
        <authorList>
            <consortium name="Lawrence Berkeley National Laboratory"/>
            <person name="Harder C.B."/>
            <person name="Miyauchi S."/>
            <person name="Viragh M."/>
            <person name="Kuo A."/>
            <person name="Thoen E."/>
            <person name="Andreopoulos B."/>
            <person name="Lu D."/>
            <person name="Skrede I."/>
            <person name="Drula E."/>
            <person name="Henrissat B."/>
            <person name="Morin E."/>
            <person name="Kohler A."/>
            <person name="Barry K."/>
            <person name="LaButti K."/>
            <person name="Morin E."/>
            <person name="Salamov A."/>
            <person name="Lipzen A."/>
            <person name="Mereny Z."/>
            <person name="Hegedus B."/>
            <person name="Baldrian P."/>
            <person name="Stursova M."/>
            <person name="Weitz H."/>
            <person name="Taylor A."/>
            <person name="Grigoriev I.V."/>
            <person name="Nagy L.G."/>
            <person name="Martin F."/>
            <person name="Kauserud H."/>
        </authorList>
    </citation>
    <scope>NUCLEOTIDE SEQUENCE</scope>
    <source>
        <strain evidence="2">CBHHK188m</strain>
    </source>
</reference>
<feature type="transmembrane region" description="Helical" evidence="1">
    <location>
        <begin position="65"/>
        <end position="85"/>
    </location>
</feature>
<sequence>MCVFSKKPSGLLVMLGAMTTLDLFIVLMTVFNASDRPHQKQADVMTALQHDGAKMFGWVFNLPPSLIEIPSVSYSVFSASFFLVVRYSVLTLESSAVLRLVSLIVAIVGNPAYCFATITVVWMMCSDVFGCHLTDPTSHRKFAVHSTYVQSIQVFQ</sequence>
<protein>
    <submittedName>
        <fullName evidence="2">Uncharacterized protein</fullName>
    </submittedName>
</protein>
<name>A0AAD7MRW5_9AGAR</name>
<keyword evidence="3" id="KW-1185">Reference proteome</keyword>
<keyword evidence="1" id="KW-0812">Transmembrane</keyword>
<feature type="transmembrane region" description="Helical" evidence="1">
    <location>
        <begin position="97"/>
        <end position="124"/>
    </location>
</feature>
<accession>A0AAD7MRW5</accession>
<evidence type="ECO:0000256" key="1">
    <source>
        <dbReference type="SAM" id="Phobius"/>
    </source>
</evidence>
<dbReference type="AlphaFoldDB" id="A0AAD7MRW5"/>
<evidence type="ECO:0000313" key="2">
    <source>
        <dbReference type="EMBL" id="KAJ7729249.1"/>
    </source>
</evidence>
<proteinExistence type="predicted"/>
<gene>
    <name evidence="2" type="ORF">DFH07DRAFT_184668</name>
</gene>
<feature type="transmembrane region" description="Helical" evidence="1">
    <location>
        <begin position="12"/>
        <end position="31"/>
    </location>
</feature>
<dbReference type="Proteomes" id="UP001215280">
    <property type="component" value="Unassembled WGS sequence"/>
</dbReference>